<dbReference type="GeneID" id="96259588"/>
<protein>
    <submittedName>
        <fullName evidence="1">Uncharacterized protein</fullName>
    </submittedName>
</protein>
<dbReference type="InterPro" id="IPR008799">
    <property type="entry name" value="Pseudomon_AvrD"/>
</dbReference>
<dbReference type="EMBL" id="JAFFZM010000007">
    <property type="protein sequence ID" value="MBO8199269.1"/>
    <property type="molecule type" value="Genomic_DNA"/>
</dbReference>
<proteinExistence type="predicted"/>
<comment type="caution">
    <text evidence="1">The sequence shown here is derived from an EMBL/GenBank/DDBJ whole genome shotgun (WGS) entry which is preliminary data.</text>
</comment>
<evidence type="ECO:0000313" key="1">
    <source>
        <dbReference type="EMBL" id="MBO8199269.1"/>
    </source>
</evidence>
<reference evidence="1 2" key="1">
    <citation type="submission" date="2021-02" db="EMBL/GenBank/DDBJ databases">
        <title>Streptomyces spirodelae sp. nov., isolated from duckweed.</title>
        <authorList>
            <person name="Saimee Y."/>
            <person name="Duangmal K."/>
        </authorList>
    </citation>
    <scope>NUCLEOTIDE SEQUENCE [LARGE SCALE GENOMIC DNA]</scope>
    <source>
        <strain evidence="1 2">DSM 42105</strain>
    </source>
</reference>
<keyword evidence="2" id="KW-1185">Reference proteome</keyword>
<accession>A0ABS3XVA1</accession>
<organism evidence="1 2">
    <name type="scientific">Streptomyces smyrnaeus</name>
    <dbReference type="NCBI Taxonomy" id="1387713"/>
    <lineage>
        <taxon>Bacteria</taxon>
        <taxon>Bacillati</taxon>
        <taxon>Actinomycetota</taxon>
        <taxon>Actinomycetes</taxon>
        <taxon>Kitasatosporales</taxon>
        <taxon>Streptomycetaceae</taxon>
        <taxon>Streptomyces</taxon>
    </lineage>
</organism>
<dbReference type="Proteomes" id="UP000721954">
    <property type="component" value="Unassembled WGS sequence"/>
</dbReference>
<name>A0ABS3XVA1_9ACTN</name>
<dbReference type="Pfam" id="PF05655">
    <property type="entry name" value="AvrD"/>
    <property type="match status" value="1"/>
</dbReference>
<sequence length="238" mass="25795">MDEQHFRAFGVQVAQASPVPLARTAPAGLPRAHQARVRRTTGDRVQGVGGFFQRHIQRGPGSLDTHSSLDTLLGPPQERYYARGFTHDEHRLGHVRVDLARLRADAEVTSWREPGAPVDCAGIDGSRRPVPSLIDCFVTNLQLAQVLMYELDGVARSESNTLWMLRTVLDAAPEPSPPAACTTAARSFPVHTRVTGKHLLPLHGGTWRNVEIAGEFAGVSLRCSLAHELPAAAAARVA</sequence>
<evidence type="ECO:0000313" key="2">
    <source>
        <dbReference type="Proteomes" id="UP000721954"/>
    </source>
</evidence>
<gene>
    <name evidence="1" type="ORF">JW613_13315</name>
</gene>
<dbReference type="RefSeq" id="WP_209211014.1">
    <property type="nucleotide sequence ID" value="NZ_JAFFZM010000007.1"/>
</dbReference>